<dbReference type="InterPro" id="IPR004776">
    <property type="entry name" value="Mem_transp_PIN-like"/>
</dbReference>
<evidence type="ECO:0000256" key="2">
    <source>
        <dbReference type="ARBA" id="ARBA00022448"/>
    </source>
</evidence>
<name>A0A0A8K3Z5_9HYPH</name>
<proteinExistence type="predicted"/>
<feature type="transmembrane region" description="Helical" evidence="7">
    <location>
        <begin position="230"/>
        <end position="248"/>
    </location>
</feature>
<evidence type="ECO:0000256" key="1">
    <source>
        <dbReference type="ARBA" id="ARBA00004141"/>
    </source>
</evidence>
<keyword evidence="2" id="KW-0813">Transport</keyword>
<keyword evidence="3" id="KW-1003">Cell membrane</keyword>
<evidence type="ECO:0000256" key="5">
    <source>
        <dbReference type="ARBA" id="ARBA00022989"/>
    </source>
</evidence>
<feature type="transmembrane region" description="Helical" evidence="7">
    <location>
        <begin position="86"/>
        <end position="105"/>
    </location>
</feature>
<keyword evidence="5 7" id="KW-1133">Transmembrane helix</keyword>
<keyword evidence="4 7" id="KW-0812">Transmembrane</keyword>
<dbReference type="AlphaFoldDB" id="A0A0A8K3Z5"/>
<dbReference type="EMBL" id="AP014648">
    <property type="protein sequence ID" value="BAQ17252.1"/>
    <property type="molecule type" value="Genomic_DNA"/>
</dbReference>
<feature type="transmembrane region" description="Helical" evidence="7">
    <location>
        <begin position="49"/>
        <end position="74"/>
    </location>
</feature>
<evidence type="ECO:0000256" key="6">
    <source>
        <dbReference type="ARBA" id="ARBA00023136"/>
    </source>
</evidence>
<feature type="transmembrane region" description="Helical" evidence="7">
    <location>
        <begin position="24"/>
        <end position="43"/>
    </location>
</feature>
<comment type="subcellular location">
    <subcellularLocation>
        <location evidence="1">Membrane</location>
        <topology evidence="1">Multi-pass membrane protein</topology>
    </subcellularLocation>
</comment>
<organism evidence="8 9">
    <name type="scientific">Methyloceanibacter caenitepidi</name>
    <dbReference type="NCBI Taxonomy" id="1384459"/>
    <lineage>
        <taxon>Bacteria</taxon>
        <taxon>Pseudomonadati</taxon>
        <taxon>Pseudomonadota</taxon>
        <taxon>Alphaproteobacteria</taxon>
        <taxon>Hyphomicrobiales</taxon>
        <taxon>Hyphomicrobiaceae</taxon>
        <taxon>Methyloceanibacter</taxon>
    </lineage>
</organism>
<dbReference type="PANTHER" id="PTHR36838">
    <property type="entry name" value="AUXIN EFFLUX CARRIER FAMILY PROTEIN"/>
    <property type="match status" value="1"/>
</dbReference>
<dbReference type="Pfam" id="PF03547">
    <property type="entry name" value="Mem_trans"/>
    <property type="match status" value="1"/>
</dbReference>
<feature type="transmembrane region" description="Helical" evidence="7">
    <location>
        <begin position="287"/>
        <end position="306"/>
    </location>
</feature>
<feature type="transmembrane region" description="Helical" evidence="7">
    <location>
        <begin position="254"/>
        <end position="275"/>
    </location>
</feature>
<feature type="transmembrane region" description="Helical" evidence="7">
    <location>
        <begin position="198"/>
        <end position="218"/>
    </location>
</feature>
<reference evidence="8 9" key="1">
    <citation type="submission" date="2014-09" db="EMBL/GenBank/DDBJ databases">
        <title>Genome sequencing of Methyloceanibacter caenitepidi Gela4.</title>
        <authorList>
            <person name="Takeuchi M."/>
            <person name="Susumu S."/>
            <person name="Kamagata Y."/>
            <person name="Oshima K."/>
            <person name="Hattori M."/>
            <person name="Iwasaki W."/>
        </authorList>
    </citation>
    <scope>NUCLEOTIDE SEQUENCE [LARGE SCALE GENOMIC DNA]</scope>
    <source>
        <strain evidence="8 9">Gela4</strain>
    </source>
</reference>
<feature type="transmembrane region" description="Helical" evidence="7">
    <location>
        <begin position="171"/>
        <end position="192"/>
    </location>
</feature>
<gene>
    <name evidence="8" type="ORF">GL4_1798</name>
</gene>
<dbReference type="GO" id="GO:0055085">
    <property type="term" value="P:transmembrane transport"/>
    <property type="evidence" value="ECO:0007669"/>
    <property type="project" value="InterPro"/>
</dbReference>
<keyword evidence="9" id="KW-1185">Reference proteome</keyword>
<evidence type="ECO:0000256" key="4">
    <source>
        <dbReference type="ARBA" id="ARBA00022692"/>
    </source>
</evidence>
<evidence type="ECO:0000256" key="3">
    <source>
        <dbReference type="ARBA" id="ARBA00022475"/>
    </source>
</evidence>
<evidence type="ECO:0000313" key="8">
    <source>
        <dbReference type="EMBL" id="BAQ17252.1"/>
    </source>
</evidence>
<dbReference type="PANTHER" id="PTHR36838:SF1">
    <property type="entry name" value="SLR1864 PROTEIN"/>
    <property type="match status" value="1"/>
</dbReference>
<keyword evidence="6 7" id="KW-0472">Membrane</keyword>
<dbReference type="HOGENOM" id="CLU_056175_0_3_5"/>
<evidence type="ECO:0000313" key="9">
    <source>
        <dbReference type="Proteomes" id="UP000031643"/>
    </source>
</evidence>
<accession>A0A0A8K3Z5</accession>
<dbReference type="Proteomes" id="UP000031643">
    <property type="component" value="Chromosome"/>
</dbReference>
<dbReference type="GO" id="GO:0016020">
    <property type="term" value="C:membrane"/>
    <property type="evidence" value="ECO:0007669"/>
    <property type="project" value="UniProtKB-SubCell"/>
</dbReference>
<sequence length="307" mass="32034">MLGYFAAWHHDFSQDEVPTLNRMVMTYALPLALFVGVFGAGRADLLSSVPLLIFLLAAIVGTYIFVLLVAVFLFRHPPGLSALRALMASGPSTAFVGVPVLGYLYGATANIPIAVGSIIVVIFLLPATLVLLELDAARGQQALAGADGASTAPPHRVDIPGTIMKSLKQPIVWLPSAGVVMVLLGVDLPQVVDQSLSLLGHSSSGVALFASGIILAGYKVKFSVPVLSLVFIKNVLQPAVVCLGMLALGFQNPILGQTVVTTALPAVALVVMLAVQFRTAIPEAASALLISTFGSLLTISLFIWLVG</sequence>
<feature type="transmembrane region" description="Helical" evidence="7">
    <location>
        <begin position="111"/>
        <end position="132"/>
    </location>
</feature>
<protein>
    <submittedName>
        <fullName evidence="8">Transport protein</fullName>
    </submittedName>
</protein>
<dbReference type="KEGG" id="mcg:GL4_1798"/>
<evidence type="ECO:0000256" key="7">
    <source>
        <dbReference type="SAM" id="Phobius"/>
    </source>
</evidence>